<feature type="compositionally biased region" description="Polar residues" evidence="1">
    <location>
        <begin position="67"/>
        <end position="80"/>
    </location>
</feature>
<evidence type="ECO:0000313" key="2">
    <source>
        <dbReference type="EMBL" id="KAL3278681.1"/>
    </source>
</evidence>
<comment type="caution">
    <text evidence="2">The sequence shown here is derived from an EMBL/GenBank/DDBJ whole genome shotgun (WGS) entry which is preliminary data.</text>
</comment>
<dbReference type="EMBL" id="JABFTP020000124">
    <property type="protein sequence ID" value="KAL3278681.1"/>
    <property type="molecule type" value="Genomic_DNA"/>
</dbReference>
<accession>A0ABD2NJY5</accession>
<keyword evidence="3" id="KW-1185">Reference proteome</keyword>
<name>A0ABD2NJY5_9CUCU</name>
<dbReference type="Proteomes" id="UP001516400">
    <property type="component" value="Unassembled WGS sequence"/>
</dbReference>
<gene>
    <name evidence="2" type="ORF">HHI36_016218</name>
</gene>
<protein>
    <recommendedName>
        <fullName evidence="4">Exophilin 5</fullName>
    </recommendedName>
</protein>
<proteinExistence type="predicted"/>
<feature type="region of interest" description="Disordered" evidence="1">
    <location>
        <begin position="223"/>
        <end position="243"/>
    </location>
</feature>
<feature type="region of interest" description="Disordered" evidence="1">
    <location>
        <begin position="67"/>
        <end position="92"/>
    </location>
</feature>
<dbReference type="AlphaFoldDB" id="A0ABD2NJY5"/>
<evidence type="ECO:0000313" key="3">
    <source>
        <dbReference type="Proteomes" id="UP001516400"/>
    </source>
</evidence>
<evidence type="ECO:0008006" key="4">
    <source>
        <dbReference type="Google" id="ProtNLM"/>
    </source>
</evidence>
<feature type="compositionally biased region" description="Low complexity" evidence="1">
    <location>
        <begin position="81"/>
        <end position="91"/>
    </location>
</feature>
<feature type="compositionally biased region" description="Polar residues" evidence="1">
    <location>
        <begin position="223"/>
        <end position="240"/>
    </location>
</feature>
<sequence length="313" mass="35673">MDSFYLSVAPCPMQKPILEPSVPEASLLFNNNSVNTYQGWKNNIKTNTQWNDTNAIVKKQVRFNSPTMSKNSTNTVLSDLNKSNNNNNESNVRCTPPMNKVFKNRQFEEIYMANIPNRHLDLSLMDIAKPVTKPHNSVENSIIDIVQESSQPQKTPTTYKEFLEMQKRESGNGIKSPQNDVACVTDIFNYSSPRNRSAGKTCELINFSRKSGNCETKNQVLKTVSSQDGSNSKSDTSQKINIGCQDLSPNEKLQRYVHNKKSTSPLQNFCDEYLPNNHDKFKPTPPITNLKDIHNKDYEINRRYLLEADEKII</sequence>
<organism evidence="2 3">
    <name type="scientific">Cryptolaemus montrouzieri</name>
    <dbReference type="NCBI Taxonomy" id="559131"/>
    <lineage>
        <taxon>Eukaryota</taxon>
        <taxon>Metazoa</taxon>
        <taxon>Ecdysozoa</taxon>
        <taxon>Arthropoda</taxon>
        <taxon>Hexapoda</taxon>
        <taxon>Insecta</taxon>
        <taxon>Pterygota</taxon>
        <taxon>Neoptera</taxon>
        <taxon>Endopterygota</taxon>
        <taxon>Coleoptera</taxon>
        <taxon>Polyphaga</taxon>
        <taxon>Cucujiformia</taxon>
        <taxon>Coccinelloidea</taxon>
        <taxon>Coccinellidae</taxon>
        <taxon>Scymninae</taxon>
        <taxon>Scymnini</taxon>
        <taxon>Cryptolaemus</taxon>
    </lineage>
</organism>
<reference evidence="2 3" key="1">
    <citation type="journal article" date="2021" name="BMC Biol.">
        <title>Horizontally acquired antibacterial genes associated with adaptive radiation of ladybird beetles.</title>
        <authorList>
            <person name="Li H.S."/>
            <person name="Tang X.F."/>
            <person name="Huang Y.H."/>
            <person name="Xu Z.Y."/>
            <person name="Chen M.L."/>
            <person name="Du X.Y."/>
            <person name="Qiu B.Y."/>
            <person name="Chen P.T."/>
            <person name="Zhang W."/>
            <person name="Slipinski A."/>
            <person name="Escalona H.E."/>
            <person name="Waterhouse R.M."/>
            <person name="Zwick A."/>
            <person name="Pang H."/>
        </authorList>
    </citation>
    <scope>NUCLEOTIDE SEQUENCE [LARGE SCALE GENOMIC DNA]</scope>
    <source>
        <strain evidence="2">SYSU2018</strain>
    </source>
</reference>
<evidence type="ECO:0000256" key="1">
    <source>
        <dbReference type="SAM" id="MobiDB-lite"/>
    </source>
</evidence>